<dbReference type="SUPFAM" id="SSF53756">
    <property type="entry name" value="UDP-Glycosyltransferase/glycogen phosphorylase"/>
    <property type="match status" value="1"/>
</dbReference>
<organism evidence="2 3">
    <name type="scientific">Rubroshorea leprosula</name>
    <dbReference type="NCBI Taxonomy" id="152421"/>
    <lineage>
        <taxon>Eukaryota</taxon>
        <taxon>Viridiplantae</taxon>
        <taxon>Streptophyta</taxon>
        <taxon>Embryophyta</taxon>
        <taxon>Tracheophyta</taxon>
        <taxon>Spermatophyta</taxon>
        <taxon>Magnoliopsida</taxon>
        <taxon>eudicotyledons</taxon>
        <taxon>Gunneridae</taxon>
        <taxon>Pentapetalae</taxon>
        <taxon>rosids</taxon>
        <taxon>malvids</taxon>
        <taxon>Malvales</taxon>
        <taxon>Dipterocarpaceae</taxon>
        <taxon>Rubroshorea</taxon>
    </lineage>
</organism>
<keyword evidence="3" id="KW-1185">Reference proteome</keyword>
<name>A0AAV5HUL5_9ROSI</name>
<dbReference type="Gene3D" id="3.40.50.2000">
    <property type="entry name" value="Glycogen Phosphorylase B"/>
    <property type="match status" value="2"/>
</dbReference>
<evidence type="ECO:0000256" key="1">
    <source>
        <dbReference type="SAM" id="MobiDB-lite"/>
    </source>
</evidence>
<dbReference type="EMBL" id="BPVZ01000003">
    <property type="protein sequence ID" value="GKU89836.1"/>
    <property type="molecule type" value="Genomic_DNA"/>
</dbReference>
<evidence type="ECO:0000313" key="3">
    <source>
        <dbReference type="Proteomes" id="UP001054252"/>
    </source>
</evidence>
<evidence type="ECO:0000313" key="2">
    <source>
        <dbReference type="EMBL" id="GKU89836.1"/>
    </source>
</evidence>
<feature type="region of interest" description="Disordered" evidence="1">
    <location>
        <begin position="1"/>
        <end position="43"/>
    </location>
</feature>
<accession>A0AAV5HUL5</accession>
<reference evidence="2 3" key="1">
    <citation type="journal article" date="2021" name="Commun. Biol.">
        <title>The genome of Shorea leprosula (Dipterocarpaceae) highlights the ecological relevance of drought in aseasonal tropical rainforests.</title>
        <authorList>
            <person name="Ng K.K.S."/>
            <person name="Kobayashi M.J."/>
            <person name="Fawcett J.A."/>
            <person name="Hatakeyama M."/>
            <person name="Paape T."/>
            <person name="Ng C.H."/>
            <person name="Ang C.C."/>
            <person name="Tnah L.H."/>
            <person name="Lee C.T."/>
            <person name="Nishiyama T."/>
            <person name="Sese J."/>
            <person name="O'Brien M.J."/>
            <person name="Copetti D."/>
            <person name="Mohd Noor M.I."/>
            <person name="Ong R.C."/>
            <person name="Putra M."/>
            <person name="Sireger I.Z."/>
            <person name="Indrioko S."/>
            <person name="Kosugi Y."/>
            <person name="Izuno A."/>
            <person name="Isagi Y."/>
            <person name="Lee S.L."/>
            <person name="Shimizu K.K."/>
        </authorList>
    </citation>
    <scope>NUCLEOTIDE SEQUENCE [LARGE SCALE GENOMIC DNA]</scope>
    <source>
        <strain evidence="2">214</strain>
    </source>
</reference>
<dbReference type="Proteomes" id="UP001054252">
    <property type="component" value="Unassembled WGS sequence"/>
</dbReference>
<sequence>MASEEGETMRKRAQELGRAVRQAAEEGGISRKELESFISHITR</sequence>
<protein>
    <submittedName>
        <fullName evidence="2">Uncharacterized protein</fullName>
    </submittedName>
</protein>
<gene>
    <name evidence="2" type="ORF">SLEP1_g3922</name>
</gene>
<comment type="caution">
    <text evidence="2">The sequence shown here is derived from an EMBL/GenBank/DDBJ whole genome shotgun (WGS) entry which is preliminary data.</text>
</comment>
<proteinExistence type="predicted"/>
<dbReference type="AlphaFoldDB" id="A0AAV5HUL5"/>